<dbReference type="PROSITE" id="PS00018">
    <property type="entry name" value="EF_HAND_1"/>
    <property type="match status" value="3"/>
</dbReference>
<evidence type="ECO:0000259" key="5">
    <source>
        <dbReference type="PROSITE" id="PS50222"/>
    </source>
</evidence>
<feature type="transmembrane region" description="Helical" evidence="4">
    <location>
        <begin position="201"/>
        <end position="218"/>
    </location>
</feature>
<feature type="transmembrane region" description="Helical" evidence="4">
    <location>
        <begin position="97"/>
        <end position="116"/>
    </location>
</feature>
<dbReference type="SMART" id="SM00054">
    <property type="entry name" value="EFh"/>
    <property type="match status" value="3"/>
</dbReference>
<feature type="domain" description="EF-hand" evidence="5">
    <location>
        <begin position="400"/>
        <end position="430"/>
    </location>
</feature>
<accession>A0ABD3S7P9</accession>
<dbReference type="InterPro" id="IPR018247">
    <property type="entry name" value="EF_Hand_1_Ca_BS"/>
</dbReference>
<proteinExistence type="predicted"/>
<keyword evidence="7" id="KW-1185">Reference proteome</keyword>
<evidence type="ECO:0000256" key="1">
    <source>
        <dbReference type="ARBA" id="ARBA00022449"/>
    </source>
</evidence>
<keyword evidence="4" id="KW-1133">Transmembrane helix</keyword>
<dbReference type="InterPro" id="IPR011992">
    <property type="entry name" value="EF-hand-dom_pair"/>
</dbReference>
<gene>
    <name evidence="6" type="ORF">ACJIZ3_006283</name>
</gene>
<reference evidence="6 7" key="1">
    <citation type="submission" date="2024-12" db="EMBL/GenBank/DDBJ databases">
        <title>The unique morphological basis and parallel evolutionary history of personate flowers in Penstemon.</title>
        <authorList>
            <person name="Depatie T.H."/>
            <person name="Wessinger C.A."/>
        </authorList>
    </citation>
    <scope>NUCLEOTIDE SEQUENCE [LARGE SCALE GENOMIC DNA]</scope>
    <source>
        <strain evidence="6">WTNN_2</strain>
        <tissue evidence="6">Leaf</tissue>
    </source>
</reference>
<evidence type="ECO:0000256" key="2">
    <source>
        <dbReference type="ARBA" id="ARBA00022837"/>
    </source>
</evidence>
<dbReference type="PROSITE" id="PS50222">
    <property type="entry name" value="EF_HAND_2"/>
    <property type="match status" value="2"/>
</dbReference>
<evidence type="ECO:0000313" key="7">
    <source>
        <dbReference type="Proteomes" id="UP001634393"/>
    </source>
</evidence>
<evidence type="ECO:0000256" key="4">
    <source>
        <dbReference type="SAM" id="Phobius"/>
    </source>
</evidence>
<keyword evidence="2" id="KW-0106">Calcium</keyword>
<feature type="domain" description="EF-hand" evidence="5">
    <location>
        <begin position="331"/>
        <end position="366"/>
    </location>
</feature>
<keyword evidence="3" id="KW-0406">Ion transport</keyword>
<feature type="transmembrane region" description="Helical" evidence="4">
    <location>
        <begin position="513"/>
        <end position="532"/>
    </location>
</feature>
<feature type="transmembrane region" description="Helical" evidence="4">
    <location>
        <begin position="136"/>
        <end position="158"/>
    </location>
</feature>
<dbReference type="InterPro" id="IPR002048">
    <property type="entry name" value="EF_hand_dom"/>
</dbReference>
<dbReference type="Proteomes" id="UP001634393">
    <property type="component" value="Unassembled WGS sequence"/>
</dbReference>
<name>A0ABD3S7P9_9LAMI</name>
<comment type="caution">
    <text evidence="6">The sequence shown here is derived from an EMBL/GenBank/DDBJ whole genome shotgun (WGS) entry which is preliminary data.</text>
</comment>
<dbReference type="Gene3D" id="1.10.238.10">
    <property type="entry name" value="EF-hand"/>
    <property type="match status" value="2"/>
</dbReference>
<feature type="transmembrane region" description="Helical" evidence="4">
    <location>
        <begin position="6"/>
        <end position="25"/>
    </location>
</feature>
<dbReference type="PANTHER" id="PTHR31503">
    <property type="entry name" value="VACUOLAR CALCIUM ION TRANSPORTER"/>
    <property type="match status" value="1"/>
</dbReference>
<organism evidence="6 7">
    <name type="scientific">Penstemon smallii</name>
    <dbReference type="NCBI Taxonomy" id="265156"/>
    <lineage>
        <taxon>Eukaryota</taxon>
        <taxon>Viridiplantae</taxon>
        <taxon>Streptophyta</taxon>
        <taxon>Embryophyta</taxon>
        <taxon>Tracheophyta</taxon>
        <taxon>Spermatophyta</taxon>
        <taxon>Magnoliopsida</taxon>
        <taxon>eudicotyledons</taxon>
        <taxon>Gunneridae</taxon>
        <taxon>Pentapetalae</taxon>
        <taxon>asterids</taxon>
        <taxon>lamiids</taxon>
        <taxon>Lamiales</taxon>
        <taxon>Plantaginaceae</taxon>
        <taxon>Cheloneae</taxon>
        <taxon>Penstemon</taxon>
    </lineage>
</organism>
<keyword evidence="1" id="KW-0813">Transport</keyword>
<keyword evidence="4" id="KW-0472">Membrane</keyword>
<dbReference type="AlphaFoldDB" id="A0ABD3S7P9"/>
<dbReference type="GO" id="GO:0070588">
    <property type="term" value="P:calcium ion transmembrane transport"/>
    <property type="evidence" value="ECO:0007669"/>
    <property type="project" value="UniProtKB-ARBA"/>
</dbReference>
<feature type="transmembrane region" description="Helical" evidence="4">
    <location>
        <begin position="460"/>
        <end position="479"/>
    </location>
</feature>
<dbReference type="EMBL" id="JBJXBP010000007">
    <property type="protein sequence ID" value="KAL3820378.1"/>
    <property type="molecule type" value="Genomic_DNA"/>
</dbReference>
<dbReference type="PANTHER" id="PTHR31503:SF85">
    <property type="entry name" value="CALCIUM-BINDING EF-HAND FAMILY PROTEIN"/>
    <property type="match status" value="1"/>
</dbReference>
<keyword evidence="1" id="KW-0050">Antiport</keyword>
<feature type="transmembrane region" description="Helical" evidence="4">
    <location>
        <begin position="485"/>
        <end position="506"/>
    </location>
</feature>
<dbReference type="GO" id="GO:0015297">
    <property type="term" value="F:antiporter activity"/>
    <property type="evidence" value="ECO:0007669"/>
    <property type="project" value="UniProtKB-KW"/>
</dbReference>
<feature type="transmembrane region" description="Helical" evidence="4">
    <location>
        <begin position="538"/>
        <end position="559"/>
    </location>
</feature>
<keyword evidence="4" id="KW-0812">Transmembrane</keyword>
<dbReference type="SUPFAM" id="SSF47473">
    <property type="entry name" value="EF-hand"/>
    <property type="match status" value="1"/>
</dbReference>
<protein>
    <recommendedName>
        <fullName evidence="5">EF-hand domain-containing protein</fullName>
    </recommendedName>
</protein>
<evidence type="ECO:0000313" key="6">
    <source>
        <dbReference type="EMBL" id="KAL3820378.1"/>
    </source>
</evidence>
<feature type="transmembrane region" description="Helical" evidence="4">
    <location>
        <begin position="230"/>
        <end position="249"/>
    </location>
</feature>
<evidence type="ECO:0000256" key="3">
    <source>
        <dbReference type="ARBA" id="ARBA00023065"/>
    </source>
</evidence>
<sequence length="566" mass="63858">MAPSFALRLILVNIFLIGIVQCRILSLDSSDNDLVSDGVDVVDDKISLNAPSIPNTCNHQYGFLPCAENAGGYMFQILVYQGLLIYGEKQIGKGSKVLFNIIGAGKFGGIIFRILMSLPSMMLMIGNAQSQVSLGVGIYAGMTVFSLTLQWGICVIFGRRDFLQNSSSQHIRVSSSNCMQPKEALVVLKDTGVTIDRETQITAGIMLLSLIPYVIMQLNDTLNTSSESRVLILIALIVSSLSLISYFVYQIMNPWIQQRSLDYSKYEMLRTGFLKHVQRHGQLVTENGKLNTPVIEKLFADTDKDANKSITKAEMEKLVFDVIETGKVKVDTRFAISEVMKTFDFDDDRTITEDEFMKGCKKWIDETNKSSQNKDSTSELEQLISTVKFGDFQPKYEYVVKELFKDFDQDNNNTIDEPEFLEGVTKWLDKAINIANSPDRTKSVDKYDEIVWKQQVFDKWALVTSIFQVLLGIVILTFLGGPLMIYGGVIMNNIAGLTTLLAIVYAKDLTWDFSAEVLTILVVCAIVGILAYSRTTYPLWTCILAFFLYPFSLGMFYFMQLFWRWN</sequence>
<dbReference type="InterPro" id="IPR004713">
    <property type="entry name" value="CaH_exchang"/>
</dbReference>